<accession>A0ABP0VXP5</accession>
<dbReference type="EMBL" id="OZ020106">
    <property type="protein sequence ID" value="CAK9258676.1"/>
    <property type="molecule type" value="Genomic_DNA"/>
</dbReference>
<sequence>MKCCKDIGTTAAATFAAPESISPYKSAQNQQRPKGLKLLMKLLLLKKQQLLKLFLLVKLENKRRFLLPFCLSTPSTKSKDPFLRRRKEDPPPNFSSPQNSKDFQVPSSPIGSLSSQRTHYQKQQQQQLWLLFQSATICNKLLPASSEKAEYKRQHDLSSHGQLWSCQQKTTNMQFELQ</sequence>
<feature type="compositionally biased region" description="Polar residues" evidence="1">
    <location>
        <begin position="95"/>
        <end position="117"/>
    </location>
</feature>
<keyword evidence="3" id="KW-1185">Reference proteome</keyword>
<reference evidence="2" key="1">
    <citation type="submission" date="2024-02" db="EMBL/GenBank/DDBJ databases">
        <authorList>
            <consortium name="ELIXIR-Norway"/>
            <consortium name="Elixir Norway"/>
        </authorList>
    </citation>
    <scope>NUCLEOTIDE SEQUENCE</scope>
</reference>
<protein>
    <submittedName>
        <fullName evidence="2">Uncharacterized protein</fullName>
    </submittedName>
</protein>
<feature type="compositionally biased region" description="Basic and acidic residues" evidence="1">
    <location>
        <begin position="77"/>
        <end position="90"/>
    </location>
</feature>
<evidence type="ECO:0000313" key="3">
    <source>
        <dbReference type="Proteomes" id="UP001497444"/>
    </source>
</evidence>
<evidence type="ECO:0000256" key="1">
    <source>
        <dbReference type="SAM" id="MobiDB-lite"/>
    </source>
</evidence>
<proteinExistence type="predicted"/>
<feature type="region of interest" description="Disordered" evidence="1">
    <location>
        <begin position="77"/>
        <end position="117"/>
    </location>
</feature>
<name>A0ABP0VXP5_9BRYO</name>
<organism evidence="2 3">
    <name type="scientific">Sphagnum jensenii</name>
    <dbReference type="NCBI Taxonomy" id="128206"/>
    <lineage>
        <taxon>Eukaryota</taxon>
        <taxon>Viridiplantae</taxon>
        <taxon>Streptophyta</taxon>
        <taxon>Embryophyta</taxon>
        <taxon>Bryophyta</taxon>
        <taxon>Sphagnophytina</taxon>
        <taxon>Sphagnopsida</taxon>
        <taxon>Sphagnales</taxon>
        <taxon>Sphagnaceae</taxon>
        <taxon>Sphagnum</taxon>
    </lineage>
</organism>
<evidence type="ECO:0000313" key="2">
    <source>
        <dbReference type="EMBL" id="CAK9258676.1"/>
    </source>
</evidence>
<dbReference type="Proteomes" id="UP001497444">
    <property type="component" value="Chromosome 11"/>
</dbReference>
<gene>
    <name evidence="2" type="ORF">CSSPJE1EN1_LOCUS4154</name>
</gene>